<dbReference type="Pfam" id="PF10502">
    <property type="entry name" value="Peptidase_S26"/>
    <property type="match status" value="1"/>
</dbReference>
<evidence type="ECO:0000313" key="10">
    <source>
        <dbReference type="EnsemblMetazoa" id="PPAI006249-PA"/>
    </source>
</evidence>
<evidence type="ECO:0000256" key="4">
    <source>
        <dbReference type="ARBA" id="ARBA00022801"/>
    </source>
</evidence>
<evidence type="ECO:0000256" key="8">
    <source>
        <dbReference type="RuleBase" id="RU362041"/>
    </source>
</evidence>
<name>A0A1B0FYA8_PHLPP</name>
<keyword evidence="5 8" id="KW-0496">Mitochondrion</keyword>
<dbReference type="PANTHER" id="PTHR12383">
    <property type="entry name" value="PROTEASE FAMILY S26 MITOCHONDRIAL INNER MEMBRANE PROTEASE-RELATED"/>
    <property type="match status" value="1"/>
</dbReference>
<evidence type="ECO:0000313" key="11">
    <source>
        <dbReference type="Proteomes" id="UP000092462"/>
    </source>
</evidence>
<evidence type="ECO:0000256" key="3">
    <source>
        <dbReference type="ARBA" id="ARBA00022792"/>
    </source>
</evidence>
<dbReference type="InterPro" id="IPR000223">
    <property type="entry name" value="Pept_S26A_signal_pept_1"/>
</dbReference>
<dbReference type="CDD" id="cd06530">
    <property type="entry name" value="S26_SPase_I"/>
    <property type="match status" value="1"/>
</dbReference>
<dbReference type="AlphaFoldDB" id="A0A1B0FYA8"/>
<accession>A0A1B0FYA8</accession>
<keyword evidence="6" id="KW-0472">Membrane</keyword>
<dbReference type="GO" id="GO:0006627">
    <property type="term" value="P:protein processing involved in protein targeting to mitochondrion"/>
    <property type="evidence" value="ECO:0007669"/>
    <property type="project" value="TreeGrafter"/>
</dbReference>
<keyword evidence="8" id="KW-0645">Protease</keyword>
<comment type="subunit">
    <text evidence="2">Heterodimer of 2 subunits, IMMPL1 and IMMPL2.</text>
</comment>
<reference evidence="10" key="1">
    <citation type="submission" date="2022-08" db="UniProtKB">
        <authorList>
            <consortium name="EnsemblMetazoa"/>
        </authorList>
    </citation>
    <scope>IDENTIFICATION</scope>
    <source>
        <strain evidence="10">Israel</strain>
    </source>
</reference>
<dbReference type="SUPFAM" id="SSF51306">
    <property type="entry name" value="LexA/Signal peptidase"/>
    <property type="match status" value="1"/>
</dbReference>
<dbReference type="VEuPathDB" id="VectorBase:PPAPM1_002484"/>
<dbReference type="Proteomes" id="UP000092462">
    <property type="component" value="Unassembled WGS sequence"/>
</dbReference>
<evidence type="ECO:0000256" key="1">
    <source>
        <dbReference type="ARBA" id="ARBA00004273"/>
    </source>
</evidence>
<dbReference type="InterPro" id="IPR036286">
    <property type="entry name" value="LexA/Signal_pep-like_sf"/>
</dbReference>
<dbReference type="EMBL" id="AJVK01000943">
    <property type="status" value="NOT_ANNOTATED_CDS"/>
    <property type="molecule type" value="Genomic_DNA"/>
</dbReference>
<dbReference type="GO" id="GO:0042720">
    <property type="term" value="C:mitochondrial inner membrane peptidase complex"/>
    <property type="evidence" value="ECO:0007669"/>
    <property type="project" value="TreeGrafter"/>
</dbReference>
<dbReference type="EC" id="3.4.21.-" evidence="8"/>
<evidence type="ECO:0000256" key="5">
    <source>
        <dbReference type="ARBA" id="ARBA00023128"/>
    </source>
</evidence>
<evidence type="ECO:0000256" key="6">
    <source>
        <dbReference type="ARBA" id="ARBA00023136"/>
    </source>
</evidence>
<keyword evidence="11" id="KW-1185">Reference proteome</keyword>
<keyword evidence="4 8" id="KW-0378">Hydrolase</keyword>
<evidence type="ECO:0000256" key="7">
    <source>
        <dbReference type="ARBA" id="ARBA00038445"/>
    </source>
</evidence>
<dbReference type="PANTHER" id="PTHR12383:SF16">
    <property type="entry name" value="MITOCHONDRIAL INNER MEMBRANE PROTEASE SUBUNIT 1"/>
    <property type="match status" value="1"/>
</dbReference>
<dbReference type="NCBIfam" id="TIGR02227">
    <property type="entry name" value="sigpep_I_bact"/>
    <property type="match status" value="1"/>
</dbReference>
<evidence type="ECO:0000259" key="9">
    <source>
        <dbReference type="Pfam" id="PF10502"/>
    </source>
</evidence>
<comment type="subcellular location">
    <subcellularLocation>
        <location evidence="1 8">Mitochondrion inner membrane</location>
    </subcellularLocation>
</comment>
<dbReference type="GO" id="GO:0004252">
    <property type="term" value="F:serine-type endopeptidase activity"/>
    <property type="evidence" value="ECO:0007669"/>
    <property type="project" value="InterPro"/>
</dbReference>
<sequence length="147" mass="16417">MEPTIYSGDVLLTERISCRRNRIDRGDVITAISPNQPSKIICKRVFAISGDRILAGMPGDHKDSSSVNVSALTDRNVALSQAELDKIEYLKTRRKRIIIPRGHVWLEGDNKDNSADSRYYGAIPQGLIKSRAVARVWPLSEITILSQ</sequence>
<feature type="domain" description="Peptidase S26" evidence="9">
    <location>
        <begin position="1"/>
        <end position="137"/>
    </location>
</feature>
<comment type="similarity">
    <text evidence="7">Belongs to the peptidase S26 family. IMP1 subfamily.</text>
</comment>
<protein>
    <recommendedName>
        <fullName evidence="8">Mitochondrial inner membrane protease subunit</fullName>
        <ecNumber evidence="8">3.4.21.-</ecNumber>
    </recommendedName>
</protein>
<evidence type="ECO:0000256" key="2">
    <source>
        <dbReference type="ARBA" id="ARBA00011805"/>
    </source>
</evidence>
<dbReference type="InterPro" id="IPR052064">
    <property type="entry name" value="Mito_IMP1_subunit"/>
</dbReference>
<organism evidence="10 11">
    <name type="scientific">Phlebotomus papatasi</name>
    <name type="common">Sandfly</name>
    <dbReference type="NCBI Taxonomy" id="29031"/>
    <lineage>
        <taxon>Eukaryota</taxon>
        <taxon>Metazoa</taxon>
        <taxon>Ecdysozoa</taxon>
        <taxon>Arthropoda</taxon>
        <taxon>Hexapoda</taxon>
        <taxon>Insecta</taxon>
        <taxon>Pterygota</taxon>
        <taxon>Neoptera</taxon>
        <taxon>Endopterygota</taxon>
        <taxon>Diptera</taxon>
        <taxon>Nematocera</taxon>
        <taxon>Psychodoidea</taxon>
        <taxon>Psychodidae</taxon>
        <taxon>Phlebotomus</taxon>
        <taxon>Phlebotomus</taxon>
    </lineage>
</organism>
<keyword evidence="3 8" id="KW-0999">Mitochondrion inner membrane</keyword>
<dbReference type="Gene3D" id="2.10.109.10">
    <property type="entry name" value="Umud Fragment, subunit A"/>
    <property type="match status" value="1"/>
</dbReference>
<dbReference type="InterPro" id="IPR019533">
    <property type="entry name" value="Peptidase_S26"/>
</dbReference>
<dbReference type="PRINTS" id="PR00727">
    <property type="entry name" value="LEADERPTASE"/>
</dbReference>
<proteinExistence type="inferred from homology"/>
<dbReference type="VEuPathDB" id="VectorBase:PPAI006249"/>
<dbReference type="GO" id="GO:0006465">
    <property type="term" value="P:signal peptide processing"/>
    <property type="evidence" value="ECO:0007669"/>
    <property type="project" value="InterPro"/>
</dbReference>
<dbReference type="EnsemblMetazoa" id="PPAI006249-RA">
    <property type="protein sequence ID" value="PPAI006249-PA"/>
    <property type="gene ID" value="PPAI006249"/>
</dbReference>